<accession>X0YQR9</accession>
<feature type="non-terminal residue" evidence="1">
    <location>
        <position position="1"/>
    </location>
</feature>
<evidence type="ECO:0000313" key="1">
    <source>
        <dbReference type="EMBL" id="GAG58585.1"/>
    </source>
</evidence>
<name>X0YQR9_9ZZZZ</name>
<proteinExistence type="predicted"/>
<organism evidence="1">
    <name type="scientific">marine sediment metagenome</name>
    <dbReference type="NCBI Taxonomy" id="412755"/>
    <lineage>
        <taxon>unclassified sequences</taxon>
        <taxon>metagenomes</taxon>
        <taxon>ecological metagenomes</taxon>
    </lineage>
</organism>
<sequence length="119" mass="13046">EEWKIETITGKIKMISVDEFGLGKANQENPDLATVVISSKSDIKLYLNLQRPIIETKIAQLSLLQHAYENNSDITIKYHNRPVGGGKAVKIINGVQLGKTMEISPGDITGPTIFGKPSK</sequence>
<dbReference type="EMBL" id="BART01003579">
    <property type="protein sequence ID" value="GAG58585.1"/>
    <property type="molecule type" value="Genomic_DNA"/>
</dbReference>
<comment type="caution">
    <text evidence="1">The sequence shown here is derived from an EMBL/GenBank/DDBJ whole genome shotgun (WGS) entry which is preliminary data.</text>
</comment>
<gene>
    <name evidence="1" type="ORF">S01H4_09734</name>
</gene>
<dbReference type="AlphaFoldDB" id="X0YQR9"/>
<reference evidence="1" key="1">
    <citation type="journal article" date="2014" name="Front. Microbiol.">
        <title>High frequency of phylogenetically diverse reductive dehalogenase-homologous genes in deep subseafloor sedimentary metagenomes.</title>
        <authorList>
            <person name="Kawai M."/>
            <person name="Futagami T."/>
            <person name="Toyoda A."/>
            <person name="Takaki Y."/>
            <person name="Nishi S."/>
            <person name="Hori S."/>
            <person name="Arai W."/>
            <person name="Tsubouchi T."/>
            <person name="Morono Y."/>
            <person name="Uchiyama I."/>
            <person name="Ito T."/>
            <person name="Fujiyama A."/>
            <person name="Inagaki F."/>
            <person name="Takami H."/>
        </authorList>
    </citation>
    <scope>NUCLEOTIDE SEQUENCE</scope>
    <source>
        <strain evidence="1">Expedition CK06-06</strain>
    </source>
</reference>
<protein>
    <submittedName>
        <fullName evidence="1">Uncharacterized protein</fullName>
    </submittedName>
</protein>